<proteinExistence type="predicted"/>
<evidence type="ECO:0008006" key="3">
    <source>
        <dbReference type="Google" id="ProtNLM"/>
    </source>
</evidence>
<comment type="caution">
    <text evidence="1">The sequence shown here is derived from an EMBL/GenBank/DDBJ whole genome shotgun (WGS) entry which is preliminary data.</text>
</comment>
<keyword evidence="2" id="KW-1185">Reference proteome</keyword>
<organism evidence="1 2">
    <name type="scientific">Caerostris darwini</name>
    <dbReference type="NCBI Taxonomy" id="1538125"/>
    <lineage>
        <taxon>Eukaryota</taxon>
        <taxon>Metazoa</taxon>
        <taxon>Ecdysozoa</taxon>
        <taxon>Arthropoda</taxon>
        <taxon>Chelicerata</taxon>
        <taxon>Arachnida</taxon>
        <taxon>Araneae</taxon>
        <taxon>Araneomorphae</taxon>
        <taxon>Entelegynae</taxon>
        <taxon>Araneoidea</taxon>
        <taxon>Araneidae</taxon>
        <taxon>Caerostris</taxon>
    </lineage>
</organism>
<evidence type="ECO:0000313" key="1">
    <source>
        <dbReference type="EMBL" id="GIX75391.1"/>
    </source>
</evidence>
<accession>A0AAV4MSG1</accession>
<dbReference type="AlphaFoldDB" id="A0AAV4MSG1"/>
<name>A0AAV4MSG1_9ARAC</name>
<gene>
    <name evidence="1" type="ORF">CDAR_611881</name>
</gene>
<sequence length="91" mass="10548">MSRQTPSLKVPEHLCPSTTLISLNMIWVLLYFSRQNDSQEFHFTRSQGMSLFPTIDASNYRKCKEYFAKIYGLVNSTLIVHERMSVRSSPS</sequence>
<protein>
    <recommendedName>
        <fullName evidence="3">LAGLIDADG homing endonuclease</fullName>
    </recommendedName>
</protein>
<dbReference type="Proteomes" id="UP001054837">
    <property type="component" value="Unassembled WGS sequence"/>
</dbReference>
<evidence type="ECO:0000313" key="2">
    <source>
        <dbReference type="Proteomes" id="UP001054837"/>
    </source>
</evidence>
<dbReference type="EMBL" id="BPLQ01000822">
    <property type="protein sequence ID" value="GIX75391.1"/>
    <property type="molecule type" value="Genomic_DNA"/>
</dbReference>
<reference evidence="1 2" key="1">
    <citation type="submission" date="2021-06" db="EMBL/GenBank/DDBJ databases">
        <title>Caerostris darwini draft genome.</title>
        <authorList>
            <person name="Kono N."/>
            <person name="Arakawa K."/>
        </authorList>
    </citation>
    <scope>NUCLEOTIDE SEQUENCE [LARGE SCALE GENOMIC DNA]</scope>
</reference>